<proteinExistence type="predicted"/>
<name>A0A182IX53_ANOAO</name>
<accession>A0A182IX53</accession>
<dbReference type="AlphaFoldDB" id="A0A182IX53"/>
<sequence>MTCVIGGPSWSGLNTSWNEMPDTGISLSVSSPFGPLPRTVGGWPVPEVAVTPLVPFVAGTLGGGPLAGAEGELTPEEPDERGGDLERSLRSLDHCTTVRFGYS</sequence>
<protein>
    <submittedName>
        <fullName evidence="1">Uncharacterized protein</fullName>
    </submittedName>
</protein>
<dbReference type="VEuPathDB" id="VectorBase:AATE007183"/>
<dbReference type="EnsemblMetazoa" id="AATE007183-RA">
    <property type="protein sequence ID" value="AATE007183-PA.1"/>
    <property type="gene ID" value="AATE007183"/>
</dbReference>
<evidence type="ECO:0000313" key="1">
    <source>
        <dbReference type="EnsemblMetazoa" id="AATE007183-PA.1"/>
    </source>
</evidence>
<reference evidence="1" key="1">
    <citation type="submission" date="2022-08" db="UniProtKB">
        <authorList>
            <consortium name="EnsemblMetazoa"/>
        </authorList>
    </citation>
    <scope>IDENTIFICATION</scope>
    <source>
        <strain evidence="1">EBRO</strain>
    </source>
</reference>
<organism evidence="1">
    <name type="scientific">Anopheles atroparvus</name>
    <name type="common">European mosquito</name>
    <dbReference type="NCBI Taxonomy" id="41427"/>
    <lineage>
        <taxon>Eukaryota</taxon>
        <taxon>Metazoa</taxon>
        <taxon>Ecdysozoa</taxon>
        <taxon>Arthropoda</taxon>
        <taxon>Hexapoda</taxon>
        <taxon>Insecta</taxon>
        <taxon>Pterygota</taxon>
        <taxon>Neoptera</taxon>
        <taxon>Endopterygota</taxon>
        <taxon>Diptera</taxon>
        <taxon>Nematocera</taxon>
        <taxon>Culicoidea</taxon>
        <taxon>Culicidae</taxon>
        <taxon>Anophelinae</taxon>
        <taxon>Anopheles</taxon>
    </lineage>
</organism>